<name>A0ABC8RLP4_9AQUA</name>
<dbReference type="GO" id="GO:0016740">
    <property type="term" value="F:transferase activity"/>
    <property type="evidence" value="ECO:0007669"/>
    <property type="project" value="UniProtKB-KW"/>
</dbReference>
<protein>
    <submittedName>
        <fullName evidence="5">Uncharacterized protein</fullName>
    </submittedName>
</protein>
<evidence type="ECO:0000313" key="5">
    <source>
        <dbReference type="EMBL" id="CAK9145352.1"/>
    </source>
</evidence>
<proteinExistence type="predicted"/>
<sequence>MGLQRKQGVPVNGGEQFDIRLTVEEFKHSVGMYTLWKPGMETHVSHVKRRSIPTFIFPGGVRPLRPTEVAGERRQVSEAKVPSHAETGKLFEGKATPEGPDDGRKRKHEDDIVGTNLGGSKYLAGVGFSSEEGHDGDPFVCISTLDCLKEKVRNNINGVIEKFKDPAGLPSQNNCGRDESIRCSTPIVYLRANGASSSSKEAEKLAIEKIMSGPYVAHQAFPQELEELDDDTEYNGQVKILGGSATKSSMDSSTTKSVVLSLTTCNGAGPLSAC</sequence>
<keyword evidence="2" id="KW-0547">Nucleotide-binding</keyword>
<evidence type="ECO:0000256" key="4">
    <source>
        <dbReference type="SAM" id="MobiDB-lite"/>
    </source>
</evidence>
<evidence type="ECO:0000256" key="2">
    <source>
        <dbReference type="ARBA" id="ARBA00022741"/>
    </source>
</evidence>
<feature type="region of interest" description="Disordered" evidence="4">
    <location>
        <begin position="67"/>
        <end position="112"/>
    </location>
</feature>
<dbReference type="InterPro" id="IPR011068">
    <property type="entry name" value="NuclTrfase_I-like_C"/>
</dbReference>
<reference evidence="5 6" key="1">
    <citation type="submission" date="2024-02" db="EMBL/GenBank/DDBJ databases">
        <authorList>
            <person name="Vignale AGUSTIN F."/>
            <person name="Sosa J E."/>
            <person name="Modenutti C."/>
        </authorList>
    </citation>
    <scope>NUCLEOTIDE SEQUENCE [LARGE SCALE GENOMIC DNA]</scope>
</reference>
<dbReference type="AlphaFoldDB" id="A0ABC8RLP4"/>
<keyword evidence="6" id="KW-1185">Reference proteome</keyword>
<dbReference type="GO" id="GO:0005524">
    <property type="term" value="F:ATP binding"/>
    <property type="evidence" value="ECO:0007669"/>
    <property type="project" value="UniProtKB-KW"/>
</dbReference>
<keyword evidence="1" id="KW-0808">Transferase</keyword>
<gene>
    <name evidence="5" type="ORF">ILEXP_LOCUS13161</name>
</gene>
<dbReference type="Proteomes" id="UP001642360">
    <property type="component" value="Unassembled WGS sequence"/>
</dbReference>
<feature type="compositionally biased region" description="Basic and acidic residues" evidence="4">
    <location>
        <begin position="70"/>
        <end position="92"/>
    </location>
</feature>
<evidence type="ECO:0000256" key="3">
    <source>
        <dbReference type="ARBA" id="ARBA00022840"/>
    </source>
</evidence>
<accession>A0ABC8RLP4</accession>
<feature type="compositionally biased region" description="Basic and acidic residues" evidence="4">
    <location>
        <begin position="101"/>
        <end position="111"/>
    </location>
</feature>
<evidence type="ECO:0000313" key="6">
    <source>
        <dbReference type="Proteomes" id="UP001642360"/>
    </source>
</evidence>
<organism evidence="5 6">
    <name type="scientific">Ilex paraguariensis</name>
    <name type="common">yerba mate</name>
    <dbReference type="NCBI Taxonomy" id="185542"/>
    <lineage>
        <taxon>Eukaryota</taxon>
        <taxon>Viridiplantae</taxon>
        <taxon>Streptophyta</taxon>
        <taxon>Embryophyta</taxon>
        <taxon>Tracheophyta</taxon>
        <taxon>Spermatophyta</taxon>
        <taxon>Magnoliopsida</taxon>
        <taxon>eudicotyledons</taxon>
        <taxon>Gunneridae</taxon>
        <taxon>Pentapetalae</taxon>
        <taxon>asterids</taxon>
        <taxon>campanulids</taxon>
        <taxon>Aquifoliales</taxon>
        <taxon>Aquifoliaceae</taxon>
        <taxon>Ilex</taxon>
    </lineage>
</organism>
<dbReference type="EMBL" id="CAUOFW020001480">
    <property type="protein sequence ID" value="CAK9145352.1"/>
    <property type="molecule type" value="Genomic_DNA"/>
</dbReference>
<evidence type="ECO:0000256" key="1">
    <source>
        <dbReference type="ARBA" id="ARBA00022679"/>
    </source>
</evidence>
<keyword evidence="3" id="KW-0067">ATP-binding</keyword>
<dbReference type="SUPFAM" id="SSF55003">
    <property type="entry name" value="PAP/Archaeal CCA-adding enzyme, C-terminal domain"/>
    <property type="match status" value="1"/>
</dbReference>
<comment type="caution">
    <text evidence="5">The sequence shown here is derived from an EMBL/GenBank/DDBJ whole genome shotgun (WGS) entry which is preliminary data.</text>
</comment>